<keyword evidence="2" id="KW-1185">Reference proteome</keyword>
<dbReference type="AlphaFoldDB" id="A0A5C3N983"/>
<evidence type="ECO:0000313" key="2">
    <source>
        <dbReference type="Proteomes" id="UP000305948"/>
    </source>
</evidence>
<protein>
    <submittedName>
        <fullName evidence="1">Uncharacterized protein</fullName>
    </submittedName>
</protein>
<name>A0A5C3N983_9AGAM</name>
<gene>
    <name evidence="1" type="ORF">OE88DRAFT_1129823</name>
</gene>
<dbReference type="Proteomes" id="UP000305948">
    <property type="component" value="Unassembled WGS sequence"/>
</dbReference>
<sequence length="127" mass="14502">MMRLHKGEGMFPGGARARFFSVEGVLWVLLSGLWWYSEKGHCNCSSWVTRWLMESAASHRQPRYTIASPGTVRDIQEMQRRCHTASHARLLVSNLVHNMHRDATGVTTWTSVPFTMSPPNATLRMGW</sequence>
<organism evidence="1 2">
    <name type="scientific">Heliocybe sulcata</name>
    <dbReference type="NCBI Taxonomy" id="5364"/>
    <lineage>
        <taxon>Eukaryota</taxon>
        <taxon>Fungi</taxon>
        <taxon>Dikarya</taxon>
        <taxon>Basidiomycota</taxon>
        <taxon>Agaricomycotina</taxon>
        <taxon>Agaricomycetes</taxon>
        <taxon>Gloeophyllales</taxon>
        <taxon>Gloeophyllaceae</taxon>
        <taxon>Heliocybe</taxon>
    </lineage>
</organism>
<dbReference type="EMBL" id="ML213506">
    <property type="protein sequence ID" value="TFK53903.1"/>
    <property type="molecule type" value="Genomic_DNA"/>
</dbReference>
<proteinExistence type="predicted"/>
<evidence type="ECO:0000313" key="1">
    <source>
        <dbReference type="EMBL" id="TFK53903.1"/>
    </source>
</evidence>
<reference evidence="1 2" key="1">
    <citation type="journal article" date="2019" name="Nat. Ecol. Evol.">
        <title>Megaphylogeny resolves global patterns of mushroom evolution.</title>
        <authorList>
            <person name="Varga T."/>
            <person name="Krizsan K."/>
            <person name="Foldi C."/>
            <person name="Dima B."/>
            <person name="Sanchez-Garcia M."/>
            <person name="Sanchez-Ramirez S."/>
            <person name="Szollosi G.J."/>
            <person name="Szarkandi J.G."/>
            <person name="Papp V."/>
            <person name="Albert L."/>
            <person name="Andreopoulos W."/>
            <person name="Angelini C."/>
            <person name="Antonin V."/>
            <person name="Barry K.W."/>
            <person name="Bougher N.L."/>
            <person name="Buchanan P."/>
            <person name="Buyck B."/>
            <person name="Bense V."/>
            <person name="Catcheside P."/>
            <person name="Chovatia M."/>
            <person name="Cooper J."/>
            <person name="Damon W."/>
            <person name="Desjardin D."/>
            <person name="Finy P."/>
            <person name="Geml J."/>
            <person name="Haridas S."/>
            <person name="Hughes K."/>
            <person name="Justo A."/>
            <person name="Karasinski D."/>
            <person name="Kautmanova I."/>
            <person name="Kiss B."/>
            <person name="Kocsube S."/>
            <person name="Kotiranta H."/>
            <person name="LaButti K.M."/>
            <person name="Lechner B.E."/>
            <person name="Liimatainen K."/>
            <person name="Lipzen A."/>
            <person name="Lukacs Z."/>
            <person name="Mihaltcheva S."/>
            <person name="Morgado L.N."/>
            <person name="Niskanen T."/>
            <person name="Noordeloos M.E."/>
            <person name="Ohm R.A."/>
            <person name="Ortiz-Santana B."/>
            <person name="Ovrebo C."/>
            <person name="Racz N."/>
            <person name="Riley R."/>
            <person name="Savchenko A."/>
            <person name="Shiryaev A."/>
            <person name="Soop K."/>
            <person name="Spirin V."/>
            <person name="Szebenyi C."/>
            <person name="Tomsovsky M."/>
            <person name="Tulloss R.E."/>
            <person name="Uehling J."/>
            <person name="Grigoriev I.V."/>
            <person name="Vagvolgyi C."/>
            <person name="Papp T."/>
            <person name="Martin F.M."/>
            <person name="Miettinen O."/>
            <person name="Hibbett D.S."/>
            <person name="Nagy L.G."/>
        </authorList>
    </citation>
    <scope>NUCLEOTIDE SEQUENCE [LARGE SCALE GENOMIC DNA]</scope>
    <source>
        <strain evidence="1 2">OMC1185</strain>
    </source>
</reference>
<accession>A0A5C3N983</accession>